<dbReference type="Gene3D" id="3.10.490.10">
    <property type="entry name" value="Gamma-glutamyl cyclotransferase-like"/>
    <property type="match status" value="1"/>
</dbReference>
<accession>A0A1U7DGM9</accession>
<sequence>MQNPYFFGYGSLVNRRTHAYERAHPAHVSGWRRVWTHTNLRPLAFLSALPDTPSRIAGLIAEVPGGDWAALDEREFAYDRLSARDQVTHTIGGTPDIQIYSVALDKHPQEARKHPILLSYLDVVLQGYLTEYGPEGAHAFMQTTDGWDTPVLDDRHEPLYPRHQILTGDERGFVDDALKAVGATILQPD</sequence>
<dbReference type="OrthoDB" id="5567366at2"/>
<dbReference type="InterPro" id="IPR013024">
    <property type="entry name" value="GGCT-like"/>
</dbReference>
<dbReference type="SUPFAM" id="SSF110857">
    <property type="entry name" value="Gamma-glutamyl cyclotransferase-like"/>
    <property type="match status" value="1"/>
</dbReference>
<organism evidence="1 2">
    <name type="scientific">Brevirhabdus pacifica</name>
    <dbReference type="NCBI Taxonomy" id="1267768"/>
    <lineage>
        <taxon>Bacteria</taxon>
        <taxon>Pseudomonadati</taxon>
        <taxon>Pseudomonadota</taxon>
        <taxon>Alphaproteobacteria</taxon>
        <taxon>Rhodobacterales</taxon>
        <taxon>Paracoccaceae</taxon>
        <taxon>Brevirhabdus</taxon>
    </lineage>
</organism>
<accession>A0A2M9DES9</accession>
<dbReference type="STRING" id="1267768.BV394_04855"/>
<dbReference type="EMBL" id="CP019124">
    <property type="protein sequence ID" value="APX89126.1"/>
    <property type="molecule type" value="Genomic_DNA"/>
</dbReference>
<reference evidence="1 2" key="1">
    <citation type="submission" date="2017-01" db="EMBL/GenBank/DDBJ databases">
        <title>Genomic analysis of Xuhuaishuia manganoxidans DY6-4.</title>
        <authorList>
            <person name="Wang X."/>
        </authorList>
    </citation>
    <scope>NUCLEOTIDE SEQUENCE [LARGE SCALE GENOMIC DNA]</scope>
    <source>
        <strain evidence="1 2">DY6-4</strain>
    </source>
</reference>
<dbReference type="CDD" id="cd06661">
    <property type="entry name" value="GGCT_like"/>
    <property type="match status" value="1"/>
</dbReference>
<evidence type="ECO:0000313" key="2">
    <source>
        <dbReference type="Proteomes" id="UP000187266"/>
    </source>
</evidence>
<dbReference type="RefSeq" id="WP_076979150.1">
    <property type="nucleotide sequence ID" value="NZ_CP019124.1"/>
</dbReference>
<dbReference type="AlphaFoldDB" id="A0A1U7DGM9"/>
<gene>
    <name evidence="1" type="ORF">BV394_04855</name>
</gene>
<proteinExistence type="predicted"/>
<dbReference type="InterPro" id="IPR009288">
    <property type="entry name" value="AIG2-like_dom"/>
</dbReference>
<dbReference type="Pfam" id="PF06094">
    <property type="entry name" value="GGACT"/>
    <property type="match status" value="1"/>
</dbReference>
<keyword evidence="2" id="KW-1185">Reference proteome</keyword>
<name>A0A1U7DGM9_9RHOB</name>
<dbReference type="InterPro" id="IPR036568">
    <property type="entry name" value="GGCT-like_sf"/>
</dbReference>
<protein>
    <submittedName>
        <fullName evidence="1">Gamma-glutamylcyclotransferase</fullName>
    </submittedName>
</protein>
<evidence type="ECO:0000313" key="1">
    <source>
        <dbReference type="EMBL" id="APX89126.1"/>
    </source>
</evidence>
<dbReference type="Proteomes" id="UP000187266">
    <property type="component" value="Chromosome"/>
</dbReference>